<organism evidence="1 2">
    <name type="scientific">Pichia inconspicua</name>
    <dbReference type="NCBI Taxonomy" id="52247"/>
    <lineage>
        <taxon>Eukaryota</taxon>
        <taxon>Fungi</taxon>
        <taxon>Dikarya</taxon>
        <taxon>Ascomycota</taxon>
        <taxon>Saccharomycotina</taxon>
        <taxon>Pichiomycetes</taxon>
        <taxon>Pichiales</taxon>
        <taxon>Pichiaceae</taxon>
        <taxon>Pichia</taxon>
    </lineage>
</organism>
<dbReference type="STRING" id="52247.A0A4T0WXU4"/>
<dbReference type="PANTHER" id="PTHR15002:SF0">
    <property type="entry name" value="RIBOSOMAL BIOGENESIS PROTEIN LAS1L"/>
    <property type="match status" value="1"/>
</dbReference>
<dbReference type="Proteomes" id="UP000307173">
    <property type="component" value="Unassembled WGS sequence"/>
</dbReference>
<proteinExistence type="predicted"/>
<dbReference type="GO" id="GO:0000470">
    <property type="term" value="P:maturation of LSU-rRNA"/>
    <property type="evidence" value="ECO:0007669"/>
    <property type="project" value="TreeGrafter"/>
</dbReference>
<dbReference type="GO" id="GO:0090730">
    <property type="term" value="C:Las1 complex"/>
    <property type="evidence" value="ECO:0007669"/>
    <property type="project" value="InterPro"/>
</dbReference>
<dbReference type="GO" id="GO:0000460">
    <property type="term" value="P:maturation of 5.8S rRNA"/>
    <property type="evidence" value="ECO:0007669"/>
    <property type="project" value="TreeGrafter"/>
</dbReference>
<dbReference type="AlphaFoldDB" id="A0A4T0WXU4"/>
<dbReference type="InterPro" id="IPR007174">
    <property type="entry name" value="Las1"/>
</dbReference>
<evidence type="ECO:0000313" key="2">
    <source>
        <dbReference type="Proteomes" id="UP000307173"/>
    </source>
</evidence>
<accession>A0A4T0WXU4</accession>
<protein>
    <submittedName>
        <fullName evidence="1">Uncharacterized protein</fullName>
    </submittedName>
</protein>
<gene>
    <name evidence="1" type="ORF">CANINC_003894</name>
</gene>
<dbReference type="PANTHER" id="PTHR15002">
    <property type="entry name" value="RIBOSOMAL BIOGENESIS PROTEIN LAS1L"/>
    <property type="match status" value="1"/>
</dbReference>
<dbReference type="EMBL" id="SELW01000612">
    <property type="protein sequence ID" value="TID18153.1"/>
    <property type="molecule type" value="Genomic_DNA"/>
</dbReference>
<dbReference type="GO" id="GO:0004519">
    <property type="term" value="F:endonuclease activity"/>
    <property type="evidence" value="ECO:0007669"/>
    <property type="project" value="InterPro"/>
</dbReference>
<dbReference type="GO" id="GO:0030687">
    <property type="term" value="C:preribosome, large subunit precursor"/>
    <property type="evidence" value="ECO:0007669"/>
    <property type="project" value="TreeGrafter"/>
</dbReference>
<dbReference type="Pfam" id="PF04031">
    <property type="entry name" value="Las1"/>
    <property type="match status" value="1"/>
</dbReference>
<dbReference type="OrthoDB" id="10263222at2759"/>
<sequence>MQNLQITPFKFPSELLSLYHQLYSKKREDNTCGVQRVRGYLTKGPIPHSIEITALLVDANITDSSSCDFSARLKYSACIIKFVNGLLDPFQQSLYNISLHKLAQDLKLPSYFVELRHACTHERLPSLQILRMVSMKALDWLKEQYWNVILKEYNSRGLMDVDGKGWKKALTISRKAWMNANGVTTAETFKPIDETIKKIKKLRKIEIQEKKKDKTIHSLIKSLKCDETLTHCLIFRNVLILNKELSDKHLNGIKLMWLPVLEALNKTYLFELWQRLFLLCTQKILAPHEDNAVHIDYFQNENEVLQAKEWVVNLLKLKILNKTNIDRFMELIVIDNDVSVKCLDVLKENYPDLIKEANLQERISKLQNIMQKFWVYDNSFKKRGLDDDDETKDSSDDGNTKKSVSLFQTYSHWRPVPFGCVPPA</sequence>
<comment type="caution">
    <text evidence="1">The sequence shown here is derived from an EMBL/GenBank/DDBJ whole genome shotgun (WGS) entry which is preliminary data.</text>
</comment>
<keyword evidence="2" id="KW-1185">Reference proteome</keyword>
<evidence type="ECO:0000313" key="1">
    <source>
        <dbReference type="EMBL" id="TID18153.1"/>
    </source>
</evidence>
<name>A0A4T0WXU4_9ASCO</name>
<reference evidence="1 2" key="1">
    <citation type="journal article" date="2019" name="Front. Genet.">
        <title>Whole-Genome Sequencing of the Opportunistic Yeast Pathogen Candida inconspicua Uncovers Its Hybrid Origin.</title>
        <authorList>
            <person name="Mixao V."/>
            <person name="Hansen A.P."/>
            <person name="Saus E."/>
            <person name="Boekhout T."/>
            <person name="Lass-Florl C."/>
            <person name="Gabaldon T."/>
        </authorList>
    </citation>
    <scope>NUCLEOTIDE SEQUENCE [LARGE SCALE GENOMIC DNA]</scope>
    <source>
        <strain evidence="1 2">CBS 180</strain>
    </source>
</reference>